<evidence type="ECO:0000256" key="2">
    <source>
        <dbReference type="SAM" id="Phobius"/>
    </source>
</evidence>
<evidence type="ECO:0000313" key="4">
    <source>
        <dbReference type="EMBL" id="MDC0747073.1"/>
    </source>
</evidence>
<dbReference type="EMBL" id="JAQNDO010000001">
    <property type="protein sequence ID" value="MDC0747073.1"/>
    <property type="molecule type" value="Genomic_DNA"/>
</dbReference>
<feature type="signal peptide" evidence="3">
    <location>
        <begin position="1"/>
        <end position="28"/>
    </location>
</feature>
<feature type="transmembrane region" description="Helical" evidence="2">
    <location>
        <begin position="293"/>
        <end position="313"/>
    </location>
</feature>
<keyword evidence="2" id="KW-0812">Transmembrane</keyword>
<evidence type="ECO:0000313" key="5">
    <source>
        <dbReference type="Proteomes" id="UP001221411"/>
    </source>
</evidence>
<name>A0ABT5EZ06_9BACT</name>
<gene>
    <name evidence="4" type="ORF">POL67_37435</name>
</gene>
<organism evidence="4 5">
    <name type="scientific">Polyangium mundeleinium</name>
    <dbReference type="NCBI Taxonomy" id="2995306"/>
    <lineage>
        <taxon>Bacteria</taxon>
        <taxon>Pseudomonadati</taxon>
        <taxon>Myxococcota</taxon>
        <taxon>Polyangia</taxon>
        <taxon>Polyangiales</taxon>
        <taxon>Polyangiaceae</taxon>
        <taxon>Polyangium</taxon>
    </lineage>
</organism>
<dbReference type="InterPro" id="IPR011990">
    <property type="entry name" value="TPR-like_helical_dom_sf"/>
</dbReference>
<keyword evidence="5" id="KW-1185">Reference proteome</keyword>
<evidence type="ECO:0000256" key="1">
    <source>
        <dbReference type="SAM" id="MobiDB-lite"/>
    </source>
</evidence>
<keyword evidence="2" id="KW-1133">Transmembrane helix</keyword>
<reference evidence="4 5" key="1">
    <citation type="submission" date="2022-11" db="EMBL/GenBank/DDBJ databases">
        <title>Minimal conservation of predation-associated metabolite biosynthetic gene clusters underscores biosynthetic potential of Myxococcota including descriptions for ten novel species: Archangium lansinium sp. nov., Myxococcus landrumus sp. nov., Nannocystis bai.</title>
        <authorList>
            <person name="Ahearne A."/>
            <person name="Stevens C."/>
            <person name="Dowd S."/>
        </authorList>
    </citation>
    <scope>NUCLEOTIDE SEQUENCE [LARGE SCALE GENOMIC DNA]</scope>
    <source>
        <strain evidence="4 5">RJM3</strain>
    </source>
</reference>
<proteinExistence type="predicted"/>
<dbReference type="RefSeq" id="WP_271925438.1">
    <property type="nucleotide sequence ID" value="NZ_JAQNDO010000001.1"/>
</dbReference>
<evidence type="ECO:0000256" key="3">
    <source>
        <dbReference type="SAM" id="SignalP"/>
    </source>
</evidence>
<feature type="compositionally biased region" description="Pro residues" evidence="1">
    <location>
        <begin position="212"/>
        <end position="228"/>
    </location>
</feature>
<keyword evidence="3" id="KW-0732">Signal</keyword>
<dbReference type="SUPFAM" id="SSF48452">
    <property type="entry name" value="TPR-like"/>
    <property type="match status" value="1"/>
</dbReference>
<accession>A0ABT5EZ06</accession>
<feature type="transmembrane region" description="Helical" evidence="2">
    <location>
        <begin position="235"/>
        <end position="259"/>
    </location>
</feature>
<feature type="chain" id="PRO_5046743261" description="PEGA domain-containing protein" evidence="3">
    <location>
        <begin position="29"/>
        <end position="345"/>
    </location>
</feature>
<keyword evidence="2" id="KW-0472">Membrane</keyword>
<dbReference type="Proteomes" id="UP001221411">
    <property type="component" value="Unassembled WGS sequence"/>
</dbReference>
<evidence type="ECO:0008006" key="6">
    <source>
        <dbReference type="Google" id="ProtNLM"/>
    </source>
</evidence>
<sequence length="345" mass="36303">MKENMNGKRLLHALVLSVSLTWPMGARAQSSNPEVEAAADALYDEAVEDYRAKNYASACPKFANVLKLSDTPGTRIQLASCYEKLGKLASAWSELRYAEDSATRLQDTDRARKAEERRKALEPRLPKLSVEVPADTAAIPGLSITRNGVPVLSMQWGKPVPVDLGVHQIEVTAPGMRPWTKEFEIRVEGESLVAPVEPPSPIERPPHGGKAEPPPPLPPPPPPAPRPPSSSALRIAAFSGMGLGAAGLGVGAILGGMALSRNGDSKGYCDARDHCNRTGYDLRMEAIALGKGSTAAFVVGGVLLAGGITLFVLSPSASKGKEAETGGITAALHVWPGGGGIRGTW</sequence>
<feature type="region of interest" description="Disordered" evidence="1">
    <location>
        <begin position="191"/>
        <end position="231"/>
    </location>
</feature>
<comment type="caution">
    <text evidence="4">The sequence shown here is derived from an EMBL/GenBank/DDBJ whole genome shotgun (WGS) entry which is preliminary data.</text>
</comment>
<protein>
    <recommendedName>
        <fullName evidence="6">PEGA domain-containing protein</fullName>
    </recommendedName>
</protein>